<organism evidence="1 2">
    <name type="scientific">Varibaculum cambriense</name>
    <dbReference type="NCBI Taxonomy" id="184870"/>
    <lineage>
        <taxon>Bacteria</taxon>
        <taxon>Bacillati</taxon>
        <taxon>Actinomycetota</taxon>
        <taxon>Actinomycetes</taxon>
        <taxon>Actinomycetales</taxon>
        <taxon>Actinomycetaceae</taxon>
        <taxon>Varibaculum</taxon>
    </lineage>
</organism>
<reference evidence="1" key="1">
    <citation type="submission" date="2022-01" db="EMBL/GenBank/DDBJ databases">
        <title>Collection of gut derived symbiotic bacterial strains cultured from healthy donors.</title>
        <authorList>
            <person name="Lin H."/>
            <person name="Kohout C."/>
            <person name="Waligurski E."/>
            <person name="Pamer E.G."/>
        </authorList>
    </citation>
    <scope>NUCLEOTIDE SEQUENCE</scope>
    <source>
        <strain evidence="1">DFI.7.46</strain>
    </source>
</reference>
<accession>A0AAJ1BAX7</accession>
<dbReference type="RefSeq" id="WP_238127780.1">
    <property type="nucleotide sequence ID" value="NZ_JAKNHJ010000005.1"/>
</dbReference>
<dbReference type="EMBL" id="JAKNHJ010000005">
    <property type="protein sequence ID" value="MCG4617550.1"/>
    <property type="molecule type" value="Genomic_DNA"/>
</dbReference>
<evidence type="ECO:0000313" key="1">
    <source>
        <dbReference type="EMBL" id="MCG4617550.1"/>
    </source>
</evidence>
<sequence length="101" mass="11175">MITDEPPMQRIWSCLRAILCDAGSAQDNCADLVFDIPDALGYLTPISGQENVPADLAGFEKTIKTLEDYAAAGESSLSNVYRYTRLIRGALEEMRKETEND</sequence>
<gene>
    <name evidence="1" type="ORF">L0M99_03425</name>
</gene>
<proteinExistence type="predicted"/>
<evidence type="ECO:0000313" key="2">
    <source>
        <dbReference type="Proteomes" id="UP001200537"/>
    </source>
</evidence>
<dbReference type="Proteomes" id="UP001200537">
    <property type="component" value="Unassembled WGS sequence"/>
</dbReference>
<comment type="caution">
    <text evidence="1">The sequence shown here is derived from an EMBL/GenBank/DDBJ whole genome shotgun (WGS) entry which is preliminary data.</text>
</comment>
<protein>
    <submittedName>
        <fullName evidence="1">Uncharacterized protein</fullName>
    </submittedName>
</protein>
<dbReference type="AlphaFoldDB" id="A0AAJ1BAX7"/>
<name>A0AAJ1BAX7_9ACTO</name>